<evidence type="ECO:0000256" key="1">
    <source>
        <dbReference type="SAM" id="MobiDB-lite"/>
    </source>
</evidence>
<evidence type="ECO:0000313" key="3">
    <source>
        <dbReference type="Proteomes" id="UP000708208"/>
    </source>
</evidence>
<dbReference type="EMBL" id="CAJVCH010570887">
    <property type="protein sequence ID" value="CAG7836134.1"/>
    <property type="molecule type" value="Genomic_DNA"/>
</dbReference>
<evidence type="ECO:0000313" key="2">
    <source>
        <dbReference type="EMBL" id="CAG7836134.1"/>
    </source>
</evidence>
<dbReference type="PANTHER" id="PTHR13318">
    <property type="entry name" value="PARTNER OF PAIRED, ISOFORM B-RELATED"/>
    <property type="match status" value="1"/>
</dbReference>
<feature type="compositionally biased region" description="Polar residues" evidence="1">
    <location>
        <begin position="20"/>
        <end position="29"/>
    </location>
</feature>
<name>A0A8J2LPE2_9HEXA</name>
<comment type="caution">
    <text evidence="2">The sequence shown here is derived from an EMBL/GenBank/DDBJ whole genome shotgun (WGS) entry which is preliminary data.</text>
</comment>
<feature type="region of interest" description="Disordered" evidence="1">
    <location>
        <begin position="1"/>
        <end position="29"/>
    </location>
</feature>
<sequence length="707" mass="81250">MEPPRKKQRIQDGSDDTEASRSTPNMVDTSGASGCSVFPTLVFAIFIETATLNILKTCRLVCKSWNHAACNVLRSRSCVSISENEKRLKDFRKLIFDGAFLPEMPSPFKNFTAYGENFTDGCFKSILHIPYMVLESFTLPLLDNTAQKELEKLLVVKGPRIKSLVMNLYDDNSGFRPDPALLTNEQVQLSGLKHLQLCEMFYLRNINNFELIKKLTQYSALEKIDLMIKDANILDQILTPVNLSTVKILKLIVSHVSNEDFERLENLRMPLLRDFEVRIGNMRDEVQGHRLNEKRFQQIASLVGNVSSTIKVLSSNALRLKLLPVCPKLEEIHVSRFDSCVPDFSLATFPNLTSIKLSLDSSWRFLKNGFIPHSKVTEVNIDVTSISFDFEMMILDEDSFHIFLHCLNRKFPNIQKLSLSLSDIPFTPQVFQSLNQAFPSLKALRIGSSCDFDSITGRKFDDLHYYLEFGWPVEDVPRRNSILEFKALVSLDLVGLDVTITREMILYCLGKIPTLKFLKFYWNHQLQSHNVRDSLGHLEKIFVINLFPPARNRNPTPAYMFEYVNDISELDVRDYLYGISELEDLPNVYILYEDVSQHGVTKIPVTEIIDVKSKRSEFFNDFWNFWTGLPTAASPVRSCQGLRLSALRGIQRSLHTFFLDKTNMTVHLDSRAVVKSQFQKNRELTDPEAIKFQYEKGIQFLAQRRLI</sequence>
<dbReference type="Proteomes" id="UP000708208">
    <property type="component" value="Unassembled WGS sequence"/>
</dbReference>
<gene>
    <name evidence="2" type="ORF">AFUS01_LOCUS45411</name>
</gene>
<dbReference type="GO" id="GO:0019005">
    <property type="term" value="C:SCF ubiquitin ligase complex"/>
    <property type="evidence" value="ECO:0007669"/>
    <property type="project" value="TreeGrafter"/>
</dbReference>
<keyword evidence="3" id="KW-1185">Reference proteome</keyword>
<reference evidence="2" key="1">
    <citation type="submission" date="2021-06" db="EMBL/GenBank/DDBJ databases">
        <authorList>
            <person name="Hodson N. C."/>
            <person name="Mongue J. A."/>
            <person name="Jaron S. K."/>
        </authorList>
    </citation>
    <scope>NUCLEOTIDE SEQUENCE</scope>
</reference>
<dbReference type="GO" id="GO:0031146">
    <property type="term" value="P:SCF-dependent proteasomal ubiquitin-dependent protein catabolic process"/>
    <property type="evidence" value="ECO:0007669"/>
    <property type="project" value="TreeGrafter"/>
</dbReference>
<dbReference type="AlphaFoldDB" id="A0A8J2LPE2"/>
<accession>A0A8J2LPE2</accession>
<organism evidence="2 3">
    <name type="scientific">Allacma fusca</name>
    <dbReference type="NCBI Taxonomy" id="39272"/>
    <lineage>
        <taxon>Eukaryota</taxon>
        <taxon>Metazoa</taxon>
        <taxon>Ecdysozoa</taxon>
        <taxon>Arthropoda</taxon>
        <taxon>Hexapoda</taxon>
        <taxon>Collembola</taxon>
        <taxon>Symphypleona</taxon>
        <taxon>Sminthuridae</taxon>
        <taxon>Allacma</taxon>
    </lineage>
</organism>
<protein>
    <submittedName>
        <fullName evidence="2">Uncharacterized protein</fullName>
    </submittedName>
</protein>
<proteinExistence type="predicted"/>